<dbReference type="RefSeq" id="WP_317696257.1">
    <property type="nucleotide sequence ID" value="NZ_AP026801.1"/>
</dbReference>
<dbReference type="AlphaFoldDB" id="A0AAU9D915"/>
<dbReference type="EMBL" id="AP026801">
    <property type="protein sequence ID" value="BDR57287.1"/>
    <property type="molecule type" value="Genomic_DNA"/>
</dbReference>
<dbReference type="KEGG" id="xak:KIMC2_18490"/>
<dbReference type="Pfam" id="PF01636">
    <property type="entry name" value="APH"/>
    <property type="match status" value="1"/>
</dbReference>
<evidence type="ECO:0000313" key="2">
    <source>
        <dbReference type="EMBL" id="BDR57287.1"/>
    </source>
</evidence>
<dbReference type="Gene3D" id="3.90.1200.10">
    <property type="match status" value="1"/>
</dbReference>
<organism evidence="2 3">
    <name type="scientific">Xylocopilactobacillus apis</name>
    <dbReference type="NCBI Taxonomy" id="2932183"/>
    <lineage>
        <taxon>Bacteria</taxon>
        <taxon>Bacillati</taxon>
        <taxon>Bacillota</taxon>
        <taxon>Bacilli</taxon>
        <taxon>Lactobacillales</taxon>
        <taxon>Lactobacillaceae</taxon>
        <taxon>Xylocopilactobacillus</taxon>
    </lineage>
</organism>
<sequence>MIKAHLENLIEGGLMLVGHRSENQSFVGFSKVYNQSVFIKVFSPENLLKMKIEAEVNNQLNNRVIATFYEPIPILIMSDVKPVDITDLIDQDLSYNFGKILKEFHQTLKPSSEMSNLTNKISKIEQSFVSSKFREIFDKFLSMKSRINEDMSYTCVLHGDVGLRNYKIIDNEMTLIDFERAQIGIADYDFIKLFYQDFDSKKELIDSFLDGYGEKRTIFPETWMFLVFITAIGIMDYVEKVNDPTFRHIGIRMLNDVKTFLQIRN</sequence>
<feature type="domain" description="Aminoglycoside phosphotransferase" evidence="1">
    <location>
        <begin position="71"/>
        <end position="213"/>
    </location>
</feature>
<keyword evidence="3" id="KW-1185">Reference proteome</keyword>
<proteinExistence type="predicted"/>
<reference evidence="2 3" key="1">
    <citation type="journal article" date="2023" name="Microbiol. Spectr.">
        <title>Symbiosis of Carpenter Bees with Uncharacterized Lactic Acid Bacteria Showing NAD Auxotrophy.</title>
        <authorList>
            <person name="Kawasaki S."/>
            <person name="Ozawa K."/>
            <person name="Mori T."/>
            <person name="Yamamoto A."/>
            <person name="Ito M."/>
            <person name="Ohkuma M."/>
            <person name="Sakamoto M."/>
            <person name="Matsutani M."/>
        </authorList>
    </citation>
    <scope>NUCLEOTIDE SEQUENCE [LARGE SCALE GENOMIC DNA]</scope>
    <source>
        <strain evidence="2 3">KimC2</strain>
    </source>
</reference>
<evidence type="ECO:0000313" key="3">
    <source>
        <dbReference type="Proteomes" id="UP001321804"/>
    </source>
</evidence>
<dbReference type="Proteomes" id="UP001321804">
    <property type="component" value="Chromosome"/>
</dbReference>
<protein>
    <recommendedName>
        <fullName evidence="1">Aminoglycoside phosphotransferase domain-containing protein</fullName>
    </recommendedName>
</protein>
<accession>A0AAU9D915</accession>
<dbReference type="InterPro" id="IPR002575">
    <property type="entry name" value="Aminoglycoside_PTrfase"/>
</dbReference>
<dbReference type="InterPro" id="IPR011009">
    <property type="entry name" value="Kinase-like_dom_sf"/>
</dbReference>
<gene>
    <name evidence="2" type="ORF">KIMC2_18490</name>
</gene>
<name>A0AAU9D915_9LACO</name>
<dbReference type="SUPFAM" id="SSF56112">
    <property type="entry name" value="Protein kinase-like (PK-like)"/>
    <property type="match status" value="1"/>
</dbReference>
<evidence type="ECO:0000259" key="1">
    <source>
        <dbReference type="Pfam" id="PF01636"/>
    </source>
</evidence>